<evidence type="ECO:0000313" key="1">
    <source>
        <dbReference type="EMBL" id="WQJ53372.1"/>
    </source>
</evidence>
<dbReference type="EMBL" id="OR769223">
    <property type="protein sequence ID" value="WQJ53372.1"/>
    <property type="molecule type" value="Genomic_DNA"/>
</dbReference>
<accession>A0ABZ0Z4H7</accession>
<reference evidence="1 2" key="1">
    <citation type="submission" date="2023-11" db="EMBL/GenBank/DDBJ databases">
        <authorList>
            <person name="Cook R."/>
            <person name="Crisci M."/>
            <person name="Pye H."/>
            <person name="Adriaenssens E."/>
            <person name="Santini J."/>
        </authorList>
    </citation>
    <scope>NUCLEOTIDE SEQUENCE [LARGE SCALE GENOMIC DNA]</scope>
    <source>
        <strain evidence="1">Lak_Megaphage_Sonny</strain>
    </source>
</reference>
<evidence type="ECO:0000313" key="2">
    <source>
        <dbReference type="Proteomes" id="UP001358193"/>
    </source>
</evidence>
<organism evidence="1 2">
    <name type="scientific">phage Lak_Megaphage_Sonny</name>
    <dbReference type="NCBI Taxonomy" id="3109229"/>
    <lineage>
        <taxon>Viruses</taxon>
        <taxon>Duplodnaviria</taxon>
        <taxon>Heunggongvirae</taxon>
        <taxon>Uroviricota</taxon>
        <taxon>Caudoviricetes</taxon>
        <taxon>Caudoviricetes code 15 clade</taxon>
    </lineage>
</organism>
<dbReference type="Proteomes" id="UP001358193">
    <property type="component" value="Segment"/>
</dbReference>
<name>A0ABZ0Z4H7_9CAUD</name>
<proteinExistence type="predicted"/>
<keyword evidence="2" id="KW-1185">Reference proteome</keyword>
<sequence length="149" mass="17378">MECLPISANEFKNRHAKLKTFSEITDNDILYIIDIDNAYDKLKVWNKNLFLDGNIAGNNIYTENKCHKTYPEYKTDDNYEYDEIQITVQMAYGKEIIFNAFDDASFVFDWERDYILCACVNGANTILELLKAKCNIQALKFKNIFNGKL</sequence>
<protein>
    <submittedName>
        <fullName evidence="1">Uncharacterized protein</fullName>
    </submittedName>
</protein>